<dbReference type="GO" id="GO:0005840">
    <property type="term" value="C:ribosome"/>
    <property type="evidence" value="ECO:0007669"/>
    <property type="project" value="UniProtKB-KW"/>
</dbReference>
<dbReference type="GO" id="GO:0006412">
    <property type="term" value="P:translation"/>
    <property type="evidence" value="ECO:0007669"/>
    <property type="project" value="InterPro"/>
</dbReference>
<dbReference type="PRINTS" id="PR01249">
    <property type="entry name" value="RIBOSOMALL31"/>
</dbReference>
<dbReference type="PANTHER" id="PTHR33280:SF1">
    <property type="entry name" value="LARGE RIBOSOMAL SUBUNIT PROTEIN BL31C"/>
    <property type="match status" value="1"/>
</dbReference>
<organism evidence="5 6">
    <name type="scientific">Eiseniibacteriota bacterium</name>
    <dbReference type="NCBI Taxonomy" id="2212470"/>
    <lineage>
        <taxon>Bacteria</taxon>
        <taxon>Candidatus Eiseniibacteriota</taxon>
    </lineage>
</organism>
<dbReference type="AlphaFoldDB" id="A0A9D6LBI7"/>
<keyword evidence="2 3" id="KW-0687">Ribonucleoprotein</keyword>
<evidence type="ECO:0000313" key="6">
    <source>
        <dbReference type="Proteomes" id="UP000807850"/>
    </source>
</evidence>
<comment type="similarity">
    <text evidence="3">Belongs to the bacterial ribosomal protein bL31 family.</text>
</comment>
<name>A0A9D6LBI7_UNCEI</name>
<dbReference type="InterPro" id="IPR042105">
    <property type="entry name" value="Ribosomal_bL31_sf"/>
</dbReference>
<sequence>MRAGIHPHYEVRTFHCYGCATEWETRTTLKPSSSDGKVHLDICSNCHPFYTGKQKLIDKAGRVERFRRKYDKSKPATKSEGAEAQTANS</sequence>
<proteinExistence type="inferred from homology"/>
<dbReference type="NCBIfam" id="NF000612">
    <property type="entry name" value="PRK00019.1"/>
    <property type="match status" value="1"/>
</dbReference>
<dbReference type="GO" id="GO:1990904">
    <property type="term" value="C:ribonucleoprotein complex"/>
    <property type="evidence" value="ECO:0007669"/>
    <property type="project" value="UniProtKB-KW"/>
</dbReference>
<accession>A0A9D6LBI7</accession>
<dbReference type="Proteomes" id="UP000807850">
    <property type="component" value="Unassembled WGS sequence"/>
</dbReference>
<dbReference type="PANTHER" id="PTHR33280">
    <property type="entry name" value="50S RIBOSOMAL PROTEIN L31, CHLOROPLASTIC"/>
    <property type="match status" value="1"/>
</dbReference>
<dbReference type="GO" id="GO:0003735">
    <property type="term" value="F:structural constituent of ribosome"/>
    <property type="evidence" value="ECO:0007669"/>
    <property type="project" value="InterPro"/>
</dbReference>
<keyword evidence="1 3" id="KW-0689">Ribosomal protein</keyword>
<comment type="caution">
    <text evidence="5">The sequence shown here is derived from an EMBL/GenBank/DDBJ whole genome shotgun (WGS) entry which is preliminary data.</text>
</comment>
<dbReference type="EMBL" id="JACQAY010000296">
    <property type="protein sequence ID" value="MBI3540377.1"/>
    <property type="molecule type" value="Genomic_DNA"/>
</dbReference>
<dbReference type="NCBIfam" id="TIGR00105">
    <property type="entry name" value="L31"/>
    <property type="match status" value="1"/>
</dbReference>
<evidence type="ECO:0000256" key="3">
    <source>
        <dbReference type="RuleBase" id="RU000564"/>
    </source>
</evidence>
<evidence type="ECO:0000256" key="4">
    <source>
        <dbReference type="SAM" id="MobiDB-lite"/>
    </source>
</evidence>
<feature type="region of interest" description="Disordered" evidence="4">
    <location>
        <begin position="67"/>
        <end position="89"/>
    </location>
</feature>
<evidence type="ECO:0000313" key="5">
    <source>
        <dbReference type="EMBL" id="MBI3540377.1"/>
    </source>
</evidence>
<gene>
    <name evidence="5" type="primary">rpmE</name>
    <name evidence="5" type="ORF">HY076_08910</name>
</gene>
<dbReference type="InterPro" id="IPR034704">
    <property type="entry name" value="Ribosomal_bL28/bL31-like_sf"/>
</dbReference>
<protein>
    <recommendedName>
        <fullName evidence="3">50S ribosomal protein L31</fullName>
    </recommendedName>
</protein>
<dbReference type="Pfam" id="PF01197">
    <property type="entry name" value="Ribosomal_L31"/>
    <property type="match status" value="1"/>
</dbReference>
<evidence type="ECO:0000256" key="2">
    <source>
        <dbReference type="ARBA" id="ARBA00023274"/>
    </source>
</evidence>
<dbReference type="Gene3D" id="4.10.830.30">
    <property type="entry name" value="Ribosomal protein L31"/>
    <property type="match status" value="1"/>
</dbReference>
<evidence type="ECO:0000256" key="1">
    <source>
        <dbReference type="ARBA" id="ARBA00022980"/>
    </source>
</evidence>
<dbReference type="SUPFAM" id="SSF143800">
    <property type="entry name" value="L28p-like"/>
    <property type="match status" value="1"/>
</dbReference>
<dbReference type="PROSITE" id="PS01143">
    <property type="entry name" value="RIBOSOMAL_L31"/>
    <property type="match status" value="1"/>
</dbReference>
<dbReference type="InterPro" id="IPR002150">
    <property type="entry name" value="Ribosomal_bL31"/>
</dbReference>
<reference evidence="5" key="1">
    <citation type="submission" date="2020-07" db="EMBL/GenBank/DDBJ databases">
        <title>Huge and variable diversity of episymbiotic CPR bacteria and DPANN archaea in groundwater ecosystems.</title>
        <authorList>
            <person name="He C.Y."/>
            <person name="Keren R."/>
            <person name="Whittaker M."/>
            <person name="Farag I.F."/>
            <person name="Doudna J."/>
            <person name="Cate J.H.D."/>
            <person name="Banfield J.F."/>
        </authorList>
    </citation>
    <scope>NUCLEOTIDE SEQUENCE</scope>
    <source>
        <strain evidence="5">NC_groundwater_928_Pr1_S-0.2um_72_17</strain>
    </source>
</reference>